<dbReference type="GO" id="GO:0005507">
    <property type="term" value="F:copper ion binding"/>
    <property type="evidence" value="ECO:0007669"/>
    <property type="project" value="InterPro"/>
</dbReference>
<evidence type="ECO:0000256" key="4">
    <source>
        <dbReference type="ARBA" id="ARBA00023008"/>
    </source>
</evidence>
<dbReference type="Pfam" id="PF04234">
    <property type="entry name" value="CopC"/>
    <property type="match status" value="1"/>
</dbReference>
<evidence type="ECO:0000256" key="1">
    <source>
        <dbReference type="ARBA" id="ARBA00004196"/>
    </source>
</evidence>
<name>A0A6J7TE54_9ZZZZ</name>
<evidence type="ECO:0000256" key="2">
    <source>
        <dbReference type="ARBA" id="ARBA00022723"/>
    </source>
</evidence>
<feature type="transmembrane region" description="Helical" evidence="5">
    <location>
        <begin position="145"/>
        <end position="169"/>
    </location>
</feature>
<feature type="domain" description="CopC" evidence="6">
    <location>
        <begin position="28"/>
        <end position="118"/>
    </location>
</feature>
<dbReference type="PANTHER" id="PTHR34820">
    <property type="entry name" value="INNER MEMBRANE PROTEIN YEBZ"/>
    <property type="match status" value="1"/>
</dbReference>
<dbReference type="GO" id="GO:0006825">
    <property type="term" value="P:copper ion transport"/>
    <property type="evidence" value="ECO:0007669"/>
    <property type="project" value="InterPro"/>
</dbReference>
<sequence length="176" mass="18573">MKITRISRFLGVIAILSFLGMSSASANSLITTLPISGSTVTTAPTSVTLTTQVALLADANDIAVTDAAGNRVDDGTLTINEATATVGLKPLVDSGIYSVTYFLYAEGETPLEGTFTFNFSAPSVITPNEPTPIPTKSQIPASSSWGTNVFIVFILVAAFFVLVGLSLYARKLFRDR</sequence>
<evidence type="ECO:0000313" key="7">
    <source>
        <dbReference type="EMBL" id="CAB4776649.1"/>
    </source>
</evidence>
<keyword evidence="5" id="KW-0812">Transmembrane</keyword>
<dbReference type="GO" id="GO:0046688">
    <property type="term" value="P:response to copper ion"/>
    <property type="evidence" value="ECO:0007669"/>
    <property type="project" value="InterPro"/>
</dbReference>
<protein>
    <submittedName>
        <fullName evidence="8">Unannotated protein</fullName>
    </submittedName>
</protein>
<dbReference type="EMBL" id="CAEZZT010000033">
    <property type="protein sequence ID" value="CAB4776649.1"/>
    <property type="molecule type" value="Genomic_DNA"/>
</dbReference>
<dbReference type="GO" id="GO:0042597">
    <property type="term" value="C:periplasmic space"/>
    <property type="evidence" value="ECO:0007669"/>
    <property type="project" value="InterPro"/>
</dbReference>
<comment type="subcellular location">
    <subcellularLocation>
        <location evidence="1">Cell envelope</location>
    </subcellularLocation>
</comment>
<dbReference type="GO" id="GO:0005886">
    <property type="term" value="C:plasma membrane"/>
    <property type="evidence" value="ECO:0007669"/>
    <property type="project" value="TreeGrafter"/>
</dbReference>
<dbReference type="AlphaFoldDB" id="A0A6J7TE54"/>
<keyword evidence="4" id="KW-0186">Copper</keyword>
<dbReference type="InterPro" id="IPR014756">
    <property type="entry name" value="Ig_E-set"/>
</dbReference>
<dbReference type="SUPFAM" id="SSF81296">
    <property type="entry name" value="E set domains"/>
    <property type="match status" value="1"/>
</dbReference>
<keyword evidence="2" id="KW-0479">Metal-binding</keyword>
<keyword evidence="3" id="KW-0732">Signal</keyword>
<dbReference type="EMBL" id="CAFBQI010000084">
    <property type="protein sequence ID" value="CAB5051196.1"/>
    <property type="molecule type" value="Genomic_DNA"/>
</dbReference>
<accession>A0A6J7TE54</accession>
<keyword evidence="5" id="KW-1133">Transmembrane helix</keyword>
<dbReference type="InterPro" id="IPR014755">
    <property type="entry name" value="Cu-Rt/internalin_Ig-like"/>
</dbReference>
<evidence type="ECO:0000259" key="6">
    <source>
        <dbReference type="Pfam" id="PF04234"/>
    </source>
</evidence>
<gene>
    <name evidence="7" type="ORF">UFOPK2918_00623</name>
    <name evidence="8" type="ORF">UFOPK4303_00970</name>
</gene>
<organism evidence="8">
    <name type="scientific">freshwater metagenome</name>
    <dbReference type="NCBI Taxonomy" id="449393"/>
    <lineage>
        <taxon>unclassified sequences</taxon>
        <taxon>metagenomes</taxon>
        <taxon>ecological metagenomes</taxon>
    </lineage>
</organism>
<dbReference type="GO" id="GO:0030313">
    <property type="term" value="C:cell envelope"/>
    <property type="evidence" value="ECO:0007669"/>
    <property type="project" value="UniProtKB-SubCell"/>
</dbReference>
<dbReference type="InterPro" id="IPR007348">
    <property type="entry name" value="CopC_dom"/>
</dbReference>
<dbReference type="InterPro" id="IPR032694">
    <property type="entry name" value="CopC/D"/>
</dbReference>
<evidence type="ECO:0000256" key="5">
    <source>
        <dbReference type="SAM" id="Phobius"/>
    </source>
</evidence>
<evidence type="ECO:0000313" key="8">
    <source>
        <dbReference type="EMBL" id="CAB5051196.1"/>
    </source>
</evidence>
<keyword evidence="5" id="KW-0472">Membrane</keyword>
<dbReference type="Gene3D" id="2.60.40.1220">
    <property type="match status" value="1"/>
</dbReference>
<evidence type="ECO:0000256" key="3">
    <source>
        <dbReference type="ARBA" id="ARBA00022729"/>
    </source>
</evidence>
<reference evidence="8" key="1">
    <citation type="submission" date="2020-05" db="EMBL/GenBank/DDBJ databases">
        <authorList>
            <person name="Chiriac C."/>
            <person name="Salcher M."/>
            <person name="Ghai R."/>
            <person name="Kavagutti S V."/>
        </authorList>
    </citation>
    <scope>NUCLEOTIDE SEQUENCE</scope>
</reference>
<proteinExistence type="predicted"/>
<dbReference type="PANTHER" id="PTHR34820:SF4">
    <property type="entry name" value="INNER MEMBRANE PROTEIN YEBZ"/>
    <property type="match status" value="1"/>
</dbReference>